<accession>A0A1F5UST0</accession>
<dbReference type="GO" id="GO:0070930">
    <property type="term" value="P:trans-translation-dependent protein tagging"/>
    <property type="evidence" value="ECO:0007669"/>
    <property type="project" value="TreeGrafter"/>
</dbReference>
<dbReference type="NCBIfam" id="NF003843">
    <property type="entry name" value="PRK05422.1"/>
    <property type="match status" value="1"/>
</dbReference>
<dbReference type="HAMAP" id="MF_00023">
    <property type="entry name" value="SmpB"/>
    <property type="match status" value="1"/>
</dbReference>
<evidence type="ECO:0000313" key="4">
    <source>
        <dbReference type="Proteomes" id="UP000179157"/>
    </source>
</evidence>
<reference evidence="3 4" key="1">
    <citation type="journal article" date="2016" name="Nat. Commun.">
        <title>Thousands of microbial genomes shed light on interconnected biogeochemical processes in an aquifer system.</title>
        <authorList>
            <person name="Anantharaman K."/>
            <person name="Brown C.T."/>
            <person name="Hug L.A."/>
            <person name="Sharon I."/>
            <person name="Castelle C.J."/>
            <person name="Probst A.J."/>
            <person name="Thomas B.C."/>
            <person name="Singh A."/>
            <person name="Wilkins M.J."/>
            <person name="Karaoz U."/>
            <person name="Brodie E.L."/>
            <person name="Williams K.H."/>
            <person name="Hubbard S.S."/>
            <person name="Banfield J.F."/>
        </authorList>
    </citation>
    <scope>NUCLEOTIDE SEQUENCE [LARGE SCALE GENOMIC DNA]</scope>
    <source>
        <strain evidence="4">RBG_16_55_9</strain>
    </source>
</reference>
<dbReference type="Gene3D" id="2.40.280.10">
    <property type="match status" value="1"/>
</dbReference>
<protein>
    <submittedName>
        <fullName evidence="3">SsrA-binding protein</fullName>
    </submittedName>
</protein>
<keyword evidence="1" id="KW-0963">Cytoplasm</keyword>
<proteinExistence type="inferred from homology"/>
<dbReference type="AlphaFoldDB" id="A0A1F5UST0"/>
<dbReference type="GO" id="GO:0003723">
    <property type="term" value="F:RNA binding"/>
    <property type="evidence" value="ECO:0007669"/>
    <property type="project" value="UniProtKB-KW"/>
</dbReference>
<dbReference type="SUPFAM" id="SSF74982">
    <property type="entry name" value="Small protein B (SmpB)"/>
    <property type="match status" value="1"/>
</dbReference>
<dbReference type="InterPro" id="IPR020081">
    <property type="entry name" value="SsrA-bd_prot_CS"/>
</dbReference>
<dbReference type="PANTHER" id="PTHR30308">
    <property type="entry name" value="TMRNA-BINDING COMPONENT OF TRANS-TRANSLATION TAGGING COMPLEX"/>
    <property type="match status" value="1"/>
</dbReference>
<gene>
    <name evidence="3" type="ORF">A2Z21_06275</name>
</gene>
<name>A0A1F5UST0_FRAXR</name>
<dbReference type="PANTHER" id="PTHR30308:SF2">
    <property type="entry name" value="SSRA-BINDING PROTEIN"/>
    <property type="match status" value="1"/>
</dbReference>
<dbReference type="InterPro" id="IPR023620">
    <property type="entry name" value="SmpB"/>
</dbReference>
<dbReference type="NCBIfam" id="TIGR00086">
    <property type="entry name" value="smpB"/>
    <property type="match status" value="1"/>
</dbReference>
<dbReference type="GO" id="GO:0005829">
    <property type="term" value="C:cytosol"/>
    <property type="evidence" value="ECO:0007669"/>
    <property type="project" value="TreeGrafter"/>
</dbReference>
<dbReference type="CDD" id="cd09294">
    <property type="entry name" value="SmpB"/>
    <property type="match status" value="1"/>
</dbReference>
<evidence type="ECO:0000313" key="3">
    <source>
        <dbReference type="EMBL" id="OGF54216.1"/>
    </source>
</evidence>
<feature type="non-terminal residue" evidence="3">
    <location>
        <position position="1"/>
    </location>
</feature>
<keyword evidence="2" id="KW-0694">RNA-binding</keyword>
<organism evidence="3 4">
    <name type="scientific">Fraserbacteria sp. (strain RBG_16_55_9)</name>
    <dbReference type="NCBI Taxonomy" id="1817864"/>
    <lineage>
        <taxon>Bacteria</taxon>
        <taxon>Candidatus Fraseribacteriota</taxon>
    </lineage>
</organism>
<comment type="caution">
    <text evidence="3">The sequence shown here is derived from an EMBL/GenBank/DDBJ whole genome shotgun (WGS) entry which is preliminary data.</text>
</comment>
<evidence type="ECO:0000256" key="2">
    <source>
        <dbReference type="ARBA" id="ARBA00022884"/>
    </source>
</evidence>
<dbReference type="Pfam" id="PF01668">
    <property type="entry name" value="SmpB"/>
    <property type="match status" value="1"/>
</dbReference>
<dbReference type="STRING" id="1817864.A2Z21_06275"/>
<dbReference type="Proteomes" id="UP000179157">
    <property type="component" value="Unassembled WGS sequence"/>
</dbReference>
<dbReference type="PROSITE" id="PS01317">
    <property type="entry name" value="SSRP"/>
    <property type="match status" value="1"/>
</dbReference>
<sequence length="134" mass="15432">EETLEAGLVLTGTEVKSLRRGSCSLKDGFAMVRNGEIYLLDVYIAPYKEGNRYNHDPTRERKLLLKKSEIARLIGKTQQRGYTLIPLRVYFKNGYAKVELAVAKGLAKYDKREKIKREETAREIQKALKDFHRG</sequence>
<dbReference type="InterPro" id="IPR000037">
    <property type="entry name" value="SsrA-bd_prot"/>
</dbReference>
<dbReference type="EMBL" id="MFGX01000086">
    <property type="protein sequence ID" value="OGF54216.1"/>
    <property type="molecule type" value="Genomic_DNA"/>
</dbReference>
<evidence type="ECO:0000256" key="1">
    <source>
        <dbReference type="ARBA" id="ARBA00022490"/>
    </source>
</evidence>